<feature type="transmembrane region" description="Helical" evidence="1">
    <location>
        <begin position="209"/>
        <end position="230"/>
    </location>
</feature>
<accession>A0AAU8J953</accession>
<dbReference type="EMBL" id="CP159837">
    <property type="protein sequence ID" value="XCM34706.1"/>
    <property type="molecule type" value="Genomic_DNA"/>
</dbReference>
<keyword evidence="1" id="KW-0812">Transmembrane</keyword>
<dbReference type="AlphaFoldDB" id="A0AAU8J953"/>
<gene>
    <name evidence="2" type="ORF">ABWT76_003329</name>
</gene>
<organism evidence="2">
    <name type="scientific">Planktothricoides raciborskii GIHE-MW2</name>
    <dbReference type="NCBI Taxonomy" id="2792601"/>
    <lineage>
        <taxon>Bacteria</taxon>
        <taxon>Bacillati</taxon>
        <taxon>Cyanobacteriota</taxon>
        <taxon>Cyanophyceae</taxon>
        <taxon>Oscillatoriophycideae</taxon>
        <taxon>Oscillatoriales</taxon>
        <taxon>Oscillatoriaceae</taxon>
        <taxon>Planktothricoides</taxon>
    </lineage>
</organism>
<feature type="transmembrane region" description="Helical" evidence="1">
    <location>
        <begin position="147"/>
        <end position="167"/>
    </location>
</feature>
<evidence type="ECO:0000313" key="2">
    <source>
        <dbReference type="EMBL" id="XCM34706.1"/>
    </source>
</evidence>
<proteinExistence type="predicted"/>
<feature type="transmembrane region" description="Helical" evidence="1">
    <location>
        <begin position="50"/>
        <end position="72"/>
    </location>
</feature>
<evidence type="ECO:0000256" key="1">
    <source>
        <dbReference type="SAM" id="Phobius"/>
    </source>
</evidence>
<sequence length="310" mass="34450">MRTSSEKLSSSQPLLSAQNLIVAGIAWAVFALLFFLLFSVTPPGEERPLWYSIGTLIFEVVAFLAGGILCLRNWRSPQVVSGRTVWLAIGIGLLSYAIGDILFGCWELIWQLQPDVTLGDIFFLITYICLGWGMVLAVLSKRVNLEIWQWAVLLGIAALGIAFAFWVSMPTEGALTATEAVIPEFSTTAPRIILAIDTELSKYSYYVGLFYVVADVFLLIIATALLLAFWGGKFSQSWQMIAAATFSLYIADMWFKYADRSIENYQSGNLLEVFWIFSPVLFGIGAVLEYHISTRSRQGRRRRGGSSSSS</sequence>
<dbReference type="RefSeq" id="WP_054466939.1">
    <property type="nucleotide sequence ID" value="NZ_CP159837.1"/>
</dbReference>
<feature type="transmembrane region" description="Helical" evidence="1">
    <location>
        <begin position="20"/>
        <end position="38"/>
    </location>
</feature>
<feature type="transmembrane region" description="Helical" evidence="1">
    <location>
        <begin position="237"/>
        <end position="255"/>
    </location>
</feature>
<feature type="transmembrane region" description="Helical" evidence="1">
    <location>
        <begin position="84"/>
        <end position="109"/>
    </location>
</feature>
<name>A0AAU8J953_9CYAN</name>
<keyword evidence="1" id="KW-1133">Transmembrane helix</keyword>
<feature type="transmembrane region" description="Helical" evidence="1">
    <location>
        <begin position="275"/>
        <end position="293"/>
    </location>
</feature>
<protein>
    <recommendedName>
        <fullName evidence="3">Permease</fullName>
    </recommendedName>
</protein>
<reference evidence="2" key="1">
    <citation type="submission" date="2024-07" db="EMBL/GenBank/DDBJ databases">
        <authorList>
            <person name="Kim Y.J."/>
            <person name="Jeong J.Y."/>
        </authorList>
    </citation>
    <scope>NUCLEOTIDE SEQUENCE</scope>
    <source>
        <strain evidence="2">GIHE-MW2</strain>
    </source>
</reference>
<evidence type="ECO:0008006" key="3">
    <source>
        <dbReference type="Google" id="ProtNLM"/>
    </source>
</evidence>
<keyword evidence="1" id="KW-0472">Membrane</keyword>
<feature type="transmembrane region" description="Helical" evidence="1">
    <location>
        <begin position="121"/>
        <end position="140"/>
    </location>
</feature>